<dbReference type="Gene3D" id="2.70.170.10">
    <property type="entry name" value="Neurotransmitter-gated ion-channel ligand-binding domain"/>
    <property type="match status" value="1"/>
</dbReference>
<dbReference type="GO" id="GO:0004888">
    <property type="term" value="F:transmembrane signaling receptor activity"/>
    <property type="evidence" value="ECO:0007669"/>
    <property type="project" value="InterPro"/>
</dbReference>
<dbReference type="InterPro" id="IPR036719">
    <property type="entry name" value="Neuro-gated_channel_TM_sf"/>
</dbReference>
<dbReference type="GO" id="GO:0005230">
    <property type="term" value="F:extracellular ligand-gated monoatomic ion channel activity"/>
    <property type="evidence" value="ECO:0007669"/>
    <property type="project" value="InterPro"/>
</dbReference>
<dbReference type="PROSITE" id="PS00236">
    <property type="entry name" value="NEUROTR_ION_CHANNEL"/>
    <property type="match status" value="1"/>
</dbReference>
<keyword evidence="10 11" id="KW-0407">Ion channel</keyword>
<keyword evidence="4" id="KW-1003">Cell membrane</keyword>
<dbReference type="PRINTS" id="PR00252">
    <property type="entry name" value="NRIONCHANNEL"/>
</dbReference>
<dbReference type="Gene3D" id="1.20.58.390">
    <property type="entry name" value="Neurotransmitter-gated ion-channel transmembrane domain"/>
    <property type="match status" value="1"/>
</dbReference>
<comment type="subcellular location">
    <subcellularLocation>
        <location evidence="2">Cell membrane</location>
    </subcellularLocation>
    <subcellularLocation>
        <location evidence="1">Membrane</location>
        <topology evidence="1">Multi-pass membrane protein</topology>
    </subcellularLocation>
</comment>
<dbReference type="OrthoDB" id="3176171at2759"/>
<evidence type="ECO:0000256" key="3">
    <source>
        <dbReference type="ARBA" id="ARBA00022448"/>
    </source>
</evidence>
<evidence type="ECO:0000256" key="5">
    <source>
        <dbReference type="ARBA" id="ARBA00022692"/>
    </source>
</evidence>
<feature type="transmembrane region" description="Helical" evidence="11">
    <location>
        <begin position="304"/>
        <end position="327"/>
    </location>
</feature>
<keyword evidence="14" id="KW-1185">Reference proteome</keyword>
<dbReference type="STRING" id="48709.A0A1D2MQY4"/>
<keyword evidence="3 11" id="KW-0813">Transport</keyword>
<evidence type="ECO:0000256" key="7">
    <source>
        <dbReference type="ARBA" id="ARBA00022989"/>
    </source>
</evidence>
<evidence type="ECO:0000256" key="2">
    <source>
        <dbReference type="ARBA" id="ARBA00004236"/>
    </source>
</evidence>
<comment type="similarity">
    <text evidence="11">Belongs to the ligand-gated ion channel (TC 1.A.9) family.</text>
</comment>
<dbReference type="SUPFAM" id="SSF90112">
    <property type="entry name" value="Neurotransmitter-gated ion-channel transmembrane pore"/>
    <property type="match status" value="1"/>
</dbReference>
<keyword evidence="6 11" id="KW-0732">Signal</keyword>
<proteinExistence type="inferred from homology"/>
<organism evidence="13 14">
    <name type="scientific">Orchesella cincta</name>
    <name type="common">Springtail</name>
    <name type="synonym">Podura cincta</name>
    <dbReference type="NCBI Taxonomy" id="48709"/>
    <lineage>
        <taxon>Eukaryota</taxon>
        <taxon>Metazoa</taxon>
        <taxon>Ecdysozoa</taxon>
        <taxon>Arthropoda</taxon>
        <taxon>Hexapoda</taxon>
        <taxon>Collembola</taxon>
        <taxon>Entomobryomorpha</taxon>
        <taxon>Entomobryoidea</taxon>
        <taxon>Orchesellidae</taxon>
        <taxon>Orchesellinae</taxon>
        <taxon>Orchesella</taxon>
    </lineage>
</organism>
<dbReference type="EMBL" id="LJIJ01000689">
    <property type="protein sequence ID" value="ODM95288.1"/>
    <property type="molecule type" value="Genomic_DNA"/>
</dbReference>
<keyword evidence="13" id="KW-0675">Receptor</keyword>
<name>A0A1D2MQY4_ORCCI</name>
<dbReference type="InterPro" id="IPR006202">
    <property type="entry name" value="Neur_chan_lig-bd"/>
</dbReference>
<evidence type="ECO:0000256" key="8">
    <source>
        <dbReference type="ARBA" id="ARBA00023065"/>
    </source>
</evidence>
<evidence type="ECO:0000256" key="10">
    <source>
        <dbReference type="ARBA" id="ARBA00023303"/>
    </source>
</evidence>
<dbReference type="AlphaFoldDB" id="A0A1D2MQY4"/>
<evidence type="ECO:0000256" key="6">
    <source>
        <dbReference type="ARBA" id="ARBA00022729"/>
    </source>
</evidence>
<dbReference type="InterPro" id="IPR018000">
    <property type="entry name" value="Neurotransmitter_ion_chnl_CS"/>
</dbReference>
<comment type="caution">
    <text evidence="13">The sequence shown here is derived from an EMBL/GenBank/DDBJ whole genome shotgun (WGS) entry which is preliminary data.</text>
</comment>
<dbReference type="Proteomes" id="UP000094527">
    <property type="component" value="Unassembled WGS sequence"/>
</dbReference>
<protein>
    <submittedName>
        <fullName evidence="13">Gamma-aminobutyric acid receptor subunit beta</fullName>
    </submittedName>
</protein>
<dbReference type="InterPro" id="IPR038050">
    <property type="entry name" value="Neuro_actylchol_rec"/>
</dbReference>
<evidence type="ECO:0000313" key="13">
    <source>
        <dbReference type="EMBL" id="ODM95288.1"/>
    </source>
</evidence>
<sequence length="417" mass="47164">MALLRNLIYLLILQAVSGQEAPKKLTEFLKKKFADYDSAMRPNHGGTPVTVTVSGYVLDISPIDEKSQDFTVSLYLRHEWKDARLEFTETEAGQDKIQLTKEYADKLWKVDTFIVNERESKGHDLLTENVFTRISTDGTVLTSSRFTIRATCKMELGWFPFDRHTCPLLLESYAHTTKDFVYQWKADSNGNIKTAVGVAPEVTSIQFNIPAVNCRKESETVGSVIYSRLAVEFFFIRSATRYVHQVYFPAILVTLLAFVTLLHETGTTKSRLQISILLEGLLIVLIALSSSNMPPVNYQTALDFYLMICLLTVLFVVAVNVAFCLVINTTTNDTNGIVRLRSVYDNNHVEDEGKEVLFDTGANLSPRTNRIFTLLVKLRLGIPLVFIVFNVIYWMVVLIGSSSFPEDFMILGKNVNY</sequence>
<dbReference type="InterPro" id="IPR006028">
    <property type="entry name" value="GABAA/Glycine_rcpt"/>
</dbReference>
<dbReference type="GO" id="GO:0005886">
    <property type="term" value="C:plasma membrane"/>
    <property type="evidence" value="ECO:0007669"/>
    <property type="project" value="UniProtKB-SubCell"/>
</dbReference>
<dbReference type="InterPro" id="IPR036734">
    <property type="entry name" value="Neur_chan_lig-bd_sf"/>
</dbReference>
<accession>A0A1D2MQY4</accession>
<evidence type="ECO:0000256" key="1">
    <source>
        <dbReference type="ARBA" id="ARBA00004141"/>
    </source>
</evidence>
<keyword evidence="5 11" id="KW-0812">Transmembrane</keyword>
<keyword evidence="9 11" id="KW-0472">Membrane</keyword>
<feature type="chain" id="PRO_5022259119" evidence="11">
    <location>
        <begin position="19"/>
        <end position="417"/>
    </location>
</feature>
<evidence type="ECO:0000256" key="9">
    <source>
        <dbReference type="ARBA" id="ARBA00023136"/>
    </source>
</evidence>
<keyword evidence="8 11" id="KW-0406">Ion transport</keyword>
<dbReference type="PRINTS" id="PR00253">
    <property type="entry name" value="GABAARECEPTR"/>
</dbReference>
<keyword evidence="7 11" id="KW-1133">Transmembrane helix</keyword>
<dbReference type="SUPFAM" id="SSF63712">
    <property type="entry name" value="Nicotinic receptor ligand binding domain-like"/>
    <property type="match status" value="1"/>
</dbReference>
<evidence type="ECO:0000259" key="12">
    <source>
        <dbReference type="Pfam" id="PF02931"/>
    </source>
</evidence>
<evidence type="ECO:0000256" key="4">
    <source>
        <dbReference type="ARBA" id="ARBA00022475"/>
    </source>
</evidence>
<feature type="signal peptide" evidence="11">
    <location>
        <begin position="1"/>
        <end position="18"/>
    </location>
</feature>
<dbReference type="PANTHER" id="PTHR18945">
    <property type="entry name" value="NEUROTRANSMITTER GATED ION CHANNEL"/>
    <property type="match status" value="1"/>
</dbReference>
<feature type="domain" description="Neurotransmitter-gated ion-channel ligand-binding" evidence="12">
    <location>
        <begin position="27"/>
        <end position="224"/>
    </location>
</feature>
<feature type="transmembrane region" description="Helical" evidence="11">
    <location>
        <begin position="380"/>
        <end position="399"/>
    </location>
</feature>
<evidence type="ECO:0000256" key="11">
    <source>
        <dbReference type="RuleBase" id="RU000687"/>
    </source>
</evidence>
<feature type="transmembrane region" description="Helical" evidence="11">
    <location>
        <begin position="242"/>
        <end position="262"/>
    </location>
</feature>
<evidence type="ECO:0000313" key="14">
    <source>
        <dbReference type="Proteomes" id="UP000094527"/>
    </source>
</evidence>
<feature type="transmembrane region" description="Helical" evidence="11">
    <location>
        <begin position="274"/>
        <end position="292"/>
    </location>
</feature>
<gene>
    <name evidence="13" type="ORF">Ocin01_11405</name>
</gene>
<reference evidence="13 14" key="1">
    <citation type="journal article" date="2016" name="Genome Biol. Evol.">
        <title>Gene Family Evolution Reflects Adaptation to Soil Environmental Stressors in the Genome of the Collembolan Orchesella cincta.</title>
        <authorList>
            <person name="Faddeeva-Vakhrusheva A."/>
            <person name="Derks M.F."/>
            <person name="Anvar S.Y."/>
            <person name="Agamennone V."/>
            <person name="Suring W."/>
            <person name="Smit S."/>
            <person name="van Straalen N.M."/>
            <person name="Roelofs D."/>
        </authorList>
    </citation>
    <scope>NUCLEOTIDE SEQUENCE [LARGE SCALE GENOMIC DNA]</scope>
    <source>
        <tissue evidence="13">Mixed pool</tissue>
    </source>
</reference>
<dbReference type="OMA" id="IKRIWVP"/>
<dbReference type="Pfam" id="PF02931">
    <property type="entry name" value="Neur_chan_LBD"/>
    <property type="match status" value="1"/>
</dbReference>
<dbReference type="InterPro" id="IPR006201">
    <property type="entry name" value="Neur_channel"/>
</dbReference>